<gene>
    <name evidence="2" type="ORF">MQE35_04625</name>
</gene>
<reference evidence="2" key="1">
    <citation type="submission" date="2022-03" db="EMBL/GenBank/DDBJ databases">
        <title>Description of Abyssus ytuae gen. nov., sp. nov., a novel member of the family Flavobacteriaceae isolated from the sediment of Mariana Trench.</title>
        <authorList>
            <person name="Zhang J."/>
            <person name="Xu X."/>
        </authorList>
    </citation>
    <scope>NUCLEOTIDE SEQUENCE</scope>
    <source>
        <strain evidence="2">MT3330</strain>
    </source>
</reference>
<protein>
    <submittedName>
        <fullName evidence="2">Phosphoadenosine phosphosulfate reductase family protein</fullName>
    </submittedName>
</protein>
<feature type="domain" description="Phosphoadenosine phosphosulphate reductase" evidence="1">
    <location>
        <begin position="3"/>
        <end position="239"/>
    </location>
</feature>
<evidence type="ECO:0000259" key="1">
    <source>
        <dbReference type="Pfam" id="PF01507"/>
    </source>
</evidence>
<dbReference type="Pfam" id="PF01507">
    <property type="entry name" value="PAPS_reduct"/>
    <property type="match status" value="1"/>
</dbReference>
<dbReference type="InterPro" id="IPR002500">
    <property type="entry name" value="PAPS_reduct_dom"/>
</dbReference>
<name>A0A9E6ZQD3_9FLAO</name>
<dbReference type="RefSeq" id="WP_255845083.1">
    <property type="nucleotide sequence ID" value="NZ_CP094358.1"/>
</dbReference>
<sequence length="328" mass="38034">MKILVPLSGGKDSQASLLWAIEKFGVENVTAVFCDTRWEHKITYDHINYLIKKSGVNFVDLVSKKYPGGMLQLAEKKKRFPSSKAKFCTTELKVIPMIDYILSLQDNVIVIQGIRADESESRSKMEMNCTFFKYYFQPYQTNSMIIEQYSSKEHLSKNQRDKLLKAETRLLEGYEDAKYHTYRKKDVCLFREKFADDILRPFIDSTGNDVIHYSLNKGYKINPLYYLGFSRVGCLPCINCKISEIDLIITNFPEIIEDLKEAEQKINSTFFAPDKIPFKYRSKIPGVSKKVATIDDIVRYRNEKNATGDLFEQDKEYNSCKSVYAICE</sequence>
<dbReference type="EMBL" id="CP094358">
    <property type="protein sequence ID" value="UOB18575.1"/>
    <property type="molecule type" value="Genomic_DNA"/>
</dbReference>
<dbReference type="InterPro" id="IPR014729">
    <property type="entry name" value="Rossmann-like_a/b/a_fold"/>
</dbReference>
<evidence type="ECO:0000313" key="2">
    <source>
        <dbReference type="EMBL" id="UOB18575.1"/>
    </source>
</evidence>
<accession>A0A9E6ZQD3</accession>
<dbReference type="AlphaFoldDB" id="A0A9E6ZQD3"/>
<dbReference type="KEGG" id="fbm:MQE35_04625"/>
<keyword evidence="3" id="KW-1185">Reference proteome</keyword>
<dbReference type="GO" id="GO:0003824">
    <property type="term" value="F:catalytic activity"/>
    <property type="evidence" value="ECO:0007669"/>
    <property type="project" value="InterPro"/>
</dbReference>
<organism evidence="2 3">
    <name type="scientific">Abyssalbus ytuae</name>
    <dbReference type="NCBI Taxonomy" id="2926907"/>
    <lineage>
        <taxon>Bacteria</taxon>
        <taxon>Pseudomonadati</taxon>
        <taxon>Bacteroidota</taxon>
        <taxon>Flavobacteriia</taxon>
        <taxon>Flavobacteriales</taxon>
        <taxon>Flavobacteriaceae</taxon>
        <taxon>Abyssalbus</taxon>
    </lineage>
</organism>
<dbReference type="PANTHER" id="PTHR43196:SF2">
    <property type="entry name" value="PHOSPHOADENOSINE PHOSPHOSULFATE REDUCTASE"/>
    <property type="match status" value="1"/>
</dbReference>
<dbReference type="SUPFAM" id="SSF52402">
    <property type="entry name" value="Adenine nucleotide alpha hydrolases-like"/>
    <property type="match status" value="1"/>
</dbReference>
<dbReference type="PANTHER" id="PTHR43196">
    <property type="entry name" value="SULFATE ADENYLYLTRANSFERASE SUBUNIT 2"/>
    <property type="match status" value="1"/>
</dbReference>
<dbReference type="InterPro" id="IPR050128">
    <property type="entry name" value="Sulfate_adenylyltrnsfr_sub2"/>
</dbReference>
<dbReference type="Proteomes" id="UP000831290">
    <property type="component" value="Chromosome"/>
</dbReference>
<dbReference type="Gene3D" id="3.40.50.620">
    <property type="entry name" value="HUPs"/>
    <property type="match status" value="1"/>
</dbReference>
<evidence type="ECO:0000313" key="3">
    <source>
        <dbReference type="Proteomes" id="UP000831290"/>
    </source>
</evidence>
<proteinExistence type="predicted"/>